<keyword evidence="6" id="KW-1185">Reference proteome</keyword>
<dbReference type="PROSITE" id="PS51884">
    <property type="entry name" value="CHAPLIN"/>
    <property type="match status" value="1"/>
</dbReference>
<dbReference type="Proteomes" id="UP001501509">
    <property type="component" value="Unassembled WGS sequence"/>
</dbReference>
<evidence type="ECO:0000259" key="4">
    <source>
        <dbReference type="PROSITE" id="PS51884"/>
    </source>
</evidence>
<accession>A0ABN3QXE6</accession>
<organism evidence="5 6">
    <name type="scientific">Actinomadura fulvescens</name>
    <dbReference type="NCBI Taxonomy" id="46160"/>
    <lineage>
        <taxon>Bacteria</taxon>
        <taxon>Bacillati</taxon>
        <taxon>Actinomycetota</taxon>
        <taxon>Actinomycetes</taxon>
        <taxon>Streptosporangiales</taxon>
        <taxon>Thermomonosporaceae</taxon>
        <taxon>Actinomadura</taxon>
    </lineage>
</organism>
<dbReference type="InterPro" id="IPR005528">
    <property type="entry name" value="ChpA-H"/>
</dbReference>
<dbReference type="Pfam" id="PF03777">
    <property type="entry name" value="ChpA-C"/>
    <property type="match status" value="1"/>
</dbReference>
<name>A0ABN3QXE6_9ACTN</name>
<keyword evidence="1" id="KW-0964">Secreted</keyword>
<keyword evidence="2" id="KW-0130">Cell adhesion</keyword>
<sequence>MPTTAPTPVTRTAADAAVRHRRLAARTRLATTLIAAAVGLALPAAPARAARADGPGTVAGNLVQVPTRLPANVCGNTIDVVSALNFAAGAVCATADDLDDTGEAASRYLERELG</sequence>
<comment type="caution">
    <text evidence="5">The sequence shown here is derived from an EMBL/GenBank/DDBJ whole genome shotgun (WGS) entry which is preliminary data.</text>
</comment>
<gene>
    <name evidence="5" type="ORF">GCM10010411_92020</name>
</gene>
<keyword evidence="1" id="KW-0134">Cell wall</keyword>
<keyword evidence="3" id="KW-0034">Amyloid</keyword>
<evidence type="ECO:0000256" key="3">
    <source>
        <dbReference type="ARBA" id="ARBA00023087"/>
    </source>
</evidence>
<evidence type="ECO:0000313" key="5">
    <source>
        <dbReference type="EMBL" id="GAA2637815.1"/>
    </source>
</evidence>
<protein>
    <recommendedName>
        <fullName evidence="4">Chaplin domain-containing protein</fullName>
    </recommendedName>
</protein>
<dbReference type="EMBL" id="BAAATD010000024">
    <property type="protein sequence ID" value="GAA2637815.1"/>
    <property type="molecule type" value="Genomic_DNA"/>
</dbReference>
<feature type="domain" description="Chaplin" evidence="4">
    <location>
        <begin position="54"/>
        <end position="94"/>
    </location>
</feature>
<proteinExistence type="predicted"/>
<evidence type="ECO:0000313" key="6">
    <source>
        <dbReference type="Proteomes" id="UP001501509"/>
    </source>
</evidence>
<evidence type="ECO:0000256" key="2">
    <source>
        <dbReference type="ARBA" id="ARBA00022889"/>
    </source>
</evidence>
<evidence type="ECO:0000256" key="1">
    <source>
        <dbReference type="ARBA" id="ARBA00022512"/>
    </source>
</evidence>
<reference evidence="5 6" key="1">
    <citation type="journal article" date="2019" name="Int. J. Syst. Evol. Microbiol.">
        <title>The Global Catalogue of Microorganisms (GCM) 10K type strain sequencing project: providing services to taxonomists for standard genome sequencing and annotation.</title>
        <authorList>
            <consortium name="The Broad Institute Genomics Platform"/>
            <consortium name="The Broad Institute Genome Sequencing Center for Infectious Disease"/>
            <person name="Wu L."/>
            <person name="Ma J."/>
        </authorList>
    </citation>
    <scope>NUCLEOTIDE SEQUENCE [LARGE SCALE GENOMIC DNA]</scope>
    <source>
        <strain evidence="5 6">JCM 6833</strain>
    </source>
</reference>